<dbReference type="STRING" id="1245769.A0A0C7N9M4"/>
<evidence type="ECO:0000313" key="3">
    <source>
        <dbReference type="EMBL" id="CEP64560.1"/>
    </source>
</evidence>
<dbReference type="EMBL" id="LN736371">
    <property type="protein sequence ID" value="CEP64560.1"/>
    <property type="molecule type" value="Genomic_DNA"/>
</dbReference>
<dbReference type="GO" id="GO:0070072">
    <property type="term" value="P:vacuolar proton-transporting V-type ATPase complex assembly"/>
    <property type="evidence" value="ECO:0007669"/>
    <property type="project" value="EnsemblFungi"/>
</dbReference>
<dbReference type="GO" id="GO:0007035">
    <property type="term" value="P:vacuolar acidification"/>
    <property type="evidence" value="ECO:0007669"/>
    <property type="project" value="EnsemblFungi"/>
</dbReference>
<dbReference type="Proteomes" id="UP000054304">
    <property type="component" value="Unassembled WGS sequence"/>
</dbReference>
<dbReference type="InterPro" id="IPR040357">
    <property type="entry name" value="Vma22/CCDC115"/>
</dbReference>
<dbReference type="OrthoDB" id="4044452at2759"/>
<dbReference type="AlphaFoldDB" id="A0A0C7N9M4"/>
<gene>
    <name evidence="3" type="ORF">LALA0_S12e01706g</name>
</gene>
<proteinExistence type="predicted"/>
<evidence type="ECO:0000313" key="4">
    <source>
        <dbReference type="Proteomes" id="UP000054304"/>
    </source>
</evidence>
<dbReference type="RefSeq" id="XP_022630765.1">
    <property type="nucleotide sequence ID" value="XM_022774643.1"/>
</dbReference>
<evidence type="ECO:0000256" key="1">
    <source>
        <dbReference type="ARBA" id="ARBA00093634"/>
    </source>
</evidence>
<dbReference type="PANTHER" id="PTHR31996:SF2">
    <property type="entry name" value="COILED-COIL DOMAIN-CONTAINING PROTEIN 115"/>
    <property type="match status" value="1"/>
</dbReference>
<protein>
    <recommendedName>
        <fullName evidence="1">Vacuolar ATPase assembly protein VMA22</fullName>
    </recommendedName>
</protein>
<organism evidence="3 4">
    <name type="scientific">Lachancea lanzarotensis</name>
    <dbReference type="NCBI Taxonomy" id="1245769"/>
    <lineage>
        <taxon>Eukaryota</taxon>
        <taxon>Fungi</taxon>
        <taxon>Dikarya</taxon>
        <taxon>Ascomycota</taxon>
        <taxon>Saccharomycotina</taxon>
        <taxon>Saccharomycetes</taxon>
        <taxon>Saccharomycetales</taxon>
        <taxon>Saccharomycetaceae</taxon>
        <taxon>Lachancea</taxon>
    </lineage>
</organism>
<dbReference type="GO" id="GO:1990871">
    <property type="term" value="C:Vma12-Vma22 assembly complex"/>
    <property type="evidence" value="ECO:0007669"/>
    <property type="project" value="EnsemblFungi"/>
</dbReference>
<dbReference type="HOGENOM" id="CLU_089394_0_0_1"/>
<keyword evidence="4" id="KW-1185">Reference proteome</keyword>
<dbReference type="PANTHER" id="PTHR31996">
    <property type="entry name" value="COILED-COIL DOMAIN-CONTAINING PROTEIN 115"/>
    <property type="match status" value="1"/>
</dbReference>
<dbReference type="Pfam" id="PF21730">
    <property type="entry name" value="Vma22_CCDC115"/>
    <property type="match status" value="1"/>
</dbReference>
<reference evidence="3 4" key="1">
    <citation type="submission" date="2014-12" db="EMBL/GenBank/DDBJ databases">
        <authorList>
            <person name="Neuveglise Cecile"/>
        </authorList>
    </citation>
    <scope>NUCLEOTIDE SEQUENCE [LARGE SCALE GENOMIC DNA]</scope>
    <source>
        <strain evidence="3 4">CBS 12615</strain>
    </source>
</reference>
<feature type="region of interest" description="Disordered" evidence="2">
    <location>
        <begin position="92"/>
        <end position="118"/>
    </location>
</feature>
<dbReference type="GeneID" id="34688117"/>
<sequence>MLGEQDCTELLELLAHYDYLLEQLEVSFSEGFQHLSRANFHNKDAVRGRYGRDYWDERFKGSQFVSHKDSTISIMESERASKYLAQFESDDEQEEQVEDGNGRHLKNRKTGQEKSDVRASKAIRDPIHMFGGVLSIPSSLRQCQRNFKGSIGLLVELVNCRRKIDNMIS</sequence>
<accession>A0A0C7N9M4</accession>
<name>A0A0C7N9M4_9SACH</name>
<dbReference type="GO" id="GO:0051082">
    <property type="term" value="F:unfolded protein binding"/>
    <property type="evidence" value="ECO:0007669"/>
    <property type="project" value="EnsemblFungi"/>
</dbReference>
<evidence type="ECO:0000256" key="2">
    <source>
        <dbReference type="SAM" id="MobiDB-lite"/>
    </source>
</evidence>